<sequence length="154" mass="17906">SRTLRNSRKWSVPTIIPHTCLSSFTTSTGSCHAWIGLPLSFHWCGPTCRTSCLTWTGFYPTLRTSQIFPSRRRMPTWSSATSGQRCCNFTLKHRWMLRVPFLPRILNLPWVPRIIASLSTVLPRWPIRWALERKRRRREGAQLAVLKNAVFLGR</sequence>
<dbReference type="AlphaFoldDB" id="A0A813GVZ7"/>
<evidence type="ECO:0000313" key="1">
    <source>
        <dbReference type="EMBL" id="CAE8628368.1"/>
    </source>
</evidence>
<proteinExistence type="predicted"/>
<accession>A0A813GVZ7</accession>
<dbReference type="EMBL" id="CAJNNV010029381">
    <property type="protein sequence ID" value="CAE8628368.1"/>
    <property type="molecule type" value="Genomic_DNA"/>
</dbReference>
<feature type="non-terminal residue" evidence="1">
    <location>
        <position position="1"/>
    </location>
</feature>
<evidence type="ECO:0000313" key="2">
    <source>
        <dbReference type="Proteomes" id="UP000654075"/>
    </source>
</evidence>
<organism evidence="1 2">
    <name type="scientific">Polarella glacialis</name>
    <name type="common">Dinoflagellate</name>
    <dbReference type="NCBI Taxonomy" id="89957"/>
    <lineage>
        <taxon>Eukaryota</taxon>
        <taxon>Sar</taxon>
        <taxon>Alveolata</taxon>
        <taxon>Dinophyceae</taxon>
        <taxon>Suessiales</taxon>
        <taxon>Suessiaceae</taxon>
        <taxon>Polarella</taxon>
    </lineage>
</organism>
<reference evidence="1" key="1">
    <citation type="submission" date="2021-02" db="EMBL/GenBank/DDBJ databases">
        <authorList>
            <person name="Dougan E. K."/>
            <person name="Rhodes N."/>
            <person name="Thang M."/>
            <person name="Chan C."/>
        </authorList>
    </citation>
    <scope>NUCLEOTIDE SEQUENCE</scope>
</reference>
<dbReference type="Proteomes" id="UP000654075">
    <property type="component" value="Unassembled WGS sequence"/>
</dbReference>
<comment type="caution">
    <text evidence="1">The sequence shown here is derived from an EMBL/GenBank/DDBJ whole genome shotgun (WGS) entry which is preliminary data.</text>
</comment>
<keyword evidence="2" id="KW-1185">Reference proteome</keyword>
<name>A0A813GVZ7_POLGL</name>
<protein>
    <submittedName>
        <fullName evidence="1">Uncharacterized protein</fullName>
    </submittedName>
</protein>
<gene>
    <name evidence="1" type="ORF">PGLA1383_LOCUS45025</name>
</gene>